<dbReference type="GeneID" id="98143741"/>
<organism evidence="1 2">
    <name type="scientific">Aspergillus lucknowensis</name>
    <dbReference type="NCBI Taxonomy" id="176173"/>
    <lineage>
        <taxon>Eukaryota</taxon>
        <taxon>Fungi</taxon>
        <taxon>Dikarya</taxon>
        <taxon>Ascomycota</taxon>
        <taxon>Pezizomycotina</taxon>
        <taxon>Eurotiomycetes</taxon>
        <taxon>Eurotiomycetidae</taxon>
        <taxon>Eurotiales</taxon>
        <taxon>Aspergillaceae</taxon>
        <taxon>Aspergillus</taxon>
        <taxon>Aspergillus subgen. Nidulantes</taxon>
    </lineage>
</organism>
<name>A0ABR4LX37_9EURO</name>
<comment type="caution">
    <text evidence="1">The sequence shown here is derived from an EMBL/GenBank/DDBJ whole genome shotgun (WGS) entry which is preliminary data.</text>
</comment>
<keyword evidence="2" id="KW-1185">Reference proteome</keyword>
<evidence type="ECO:0000313" key="1">
    <source>
        <dbReference type="EMBL" id="KAL2869036.1"/>
    </source>
</evidence>
<sequence>MVLKPRASRAKMLVIQHFSLQMTSYLPEFYIQLLANFDETNYIKEDYGKDTTALLNWAEEKWL</sequence>
<reference evidence="1 2" key="1">
    <citation type="submission" date="2024-07" db="EMBL/GenBank/DDBJ databases">
        <title>Section-level genome sequencing and comparative genomics of Aspergillus sections Usti and Cavernicolus.</title>
        <authorList>
            <consortium name="Lawrence Berkeley National Laboratory"/>
            <person name="Nybo J.L."/>
            <person name="Vesth T.C."/>
            <person name="Theobald S."/>
            <person name="Frisvad J.C."/>
            <person name="Larsen T.O."/>
            <person name="Kjaerboelling I."/>
            <person name="Rothschild-Mancinelli K."/>
            <person name="Lyhne E.K."/>
            <person name="Kogle M.E."/>
            <person name="Barry K."/>
            <person name="Clum A."/>
            <person name="Na H."/>
            <person name="Ledsgaard L."/>
            <person name="Lin J."/>
            <person name="Lipzen A."/>
            <person name="Kuo A."/>
            <person name="Riley R."/>
            <person name="Mondo S."/>
            <person name="Labutti K."/>
            <person name="Haridas S."/>
            <person name="Pangalinan J."/>
            <person name="Salamov A.A."/>
            <person name="Simmons B.A."/>
            <person name="Magnuson J.K."/>
            <person name="Chen J."/>
            <person name="Drula E."/>
            <person name="Henrissat B."/>
            <person name="Wiebenga A."/>
            <person name="Lubbers R.J."/>
            <person name="Gomes A.C."/>
            <person name="Macurrencykelacurrency M.R."/>
            <person name="Stajich J."/>
            <person name="Grigoriev I.V."/>
            <person name="Mortensen U.H."/>
            <person name="De Vries R.P."/>
            <person name="Baker S.E."/>
            <person name="Andersen M.R."/>
        </authorList>
    </citation>
    <scope>NUCLEOTIDE SEQUENCE [LARGE SCALE GENOMIC DNA]</scope>
    <source>
        <strain evidence="1 2">CBS 449.75</strain>
    </source>
</reference>
<dbReference type="Proteomes" id="UP001610432">
    <property type="component" value="Unassembled WGS sequence"/>
</dbReference>
<accession>A0ABR4LX37</accession>
<dbReference type="EMBL" id="JBFXLQ010000011">
    <property type="protein sequence ID" value="KAL2869036.1"/>
    <property type="molecule type" value="Genomic_DNA"/>
</dbReference>
<gene>
    <name evidence="1" type="ORF">BJX67DRAFT_348650</name>
</gene>
<evidence type="ECO:0000313" key="2">
    <source>
        <dbReference type="Proteomes" id="UP001610432"/>
    </source>
</evidence>
<proteinExistence type="predicted"/>
<dbReference type="RefSeq" id="XP_070888015.1">
    <property type="nucleotide sequence ID" value="XM_071028669.1"/>
</dbReference>
<protein>
    <submittedName>
        <fullName evidence="1">Uncharacterized protein</fullName>
    </submittedName>
</protein>